<dbReference type="GO" id="GO:0005774">
    <property type="term" value="C:vacuolar membrane"/>
    <property type="evidence" value="ECO:0007669"/>
    <property type="project" value="UniProtKB-ARBA"/>
</dbReference>
<keyword evidence="2" id="KW-0472">Membrane</keyword>
<feature type="transmembrane region" description="Helical" evidence="2">
    <location>
        <begin position="98"/>
        <end position="118"/>
    </location>
</feature>
<dbReference type="PANTHER" id="PTHR31503:SF22">
    <property type="entry name" value="VACUOLAR CALCIUM ION TRANSPORTER"/>
    <property type="match status" value="1"/>
</dbReference>
<evidence type="ECO:0000256" key="1">
    <source>
        <dbReference type="ARBA" id="ARBA00023065"/>
    </source>
</evidence>
<dbReference type="InterPro" id="IPR044880">
    <property type="entry name" value="NCX_ion-bd_dom_sf"/>
</dbReference>
<name>X6LXZ9_RETFI</name>
<evidence type="ECO:0000256" key="2">
    <source>
        <dbReference type="SAM" id="Phobius"/>
    </source>
</evidence>
<dbReference type="OrthoDB" id="1699231at2759"/>
<keyword evidence="1" id="KW-0813">Transport</keyword>
<gene>
    <name evidence="3" type="ORF">RFI_30913</name>
</gene>
<accession>X6LXZ9</accession>
<dbReference type="EMBL" id="ASPP01027094">
    <property type="protein sequence ID" value="ETO06479.1"/>
    <property type="molecule type" value="Genomic_DNA"/>
</dbReference>
<feature type="non-terminal residue" evidence="3">
    <location>
        <position position="1"/>
    </location>
</feature>
<dbReference type="Gene3D" id="1.20.1420.30">
    <property type="entry name" value="NCX, central ion-binding region"/>
    <property type="match status" value="1"/>
</dbReference>
<proteinExistence type="predicted"/>
<evidence type="ECO:0000313" key="3">
    <source>
        <dbReference type="EMBL" id="ETO06479.1"/>
    </source>
</evidence>
<reference evidence="3 4" key="1">
    <citation type="journal article" date="2013" name="Curr. Biol.">
        <title>The Genome of the Foraminiferan Reticulomyxa filosa.</title>
        <authorList>
            <person name="Glockner G."/>
            <person name="Hulsmann N."/>
            <person name="Schleicher M."/>
            <person name="Noegel A.A."/>
            <person name="Eichinger L."/>
            <person name="Gallinger C."/>
            <person name="Pawlowski J."/>
            <person name="Sierra R."/>
            <person name="Euteneuer U."/>
            <person name="Pillet L."/>
            <person name="Moustafa A."/>
            <person name="Platzer M."/>
            <person name="Groth M."/>
            <person name="Szafranski K."/>
            <person name="Schliwa M."/>
        </authorList>
    </citation>
    <scope>NUCLEOTIDE SEQUENCE [LARGE SCALE GENOMIC DNA]</scope>
</reference>
<protein>
    <submittedName>
        <fullName evidence="3">Uncharacterized protein</fullName>
    </submittedName>
</protein>
<dbReference type="InterPro" id="IPR004713">
    <property type="entry name" value="CaH_exchang"/>
</dbReference>
<dbReference type="PANTHER" id="PTHR31503">
    <property type="entry name" value="VACUOLAR CALCIUM ION TRANSPORTER"/>
    <property type="match status" value="1"/>
</dbReference>
<feature type="transmembrane region" description="Helical" evidence="2">
    <location>
        <begin position="168"/>
        <end position="191"/>
    </location>
</feature>
<evidence type="ECO:0000313" key="4">
    <source>
        <dbReference type="Proteomes" id="UP000023152"/>
    </source>
</evidence>
<feature type="transmembrane region" description="Helical" evidence="2">
    <location>
        <begin position="138"/>
        <end position="161"/>
    </location>
</feature>
<dbReference type="AlphaFoldDB" id="X6LXZ9"/>
<keyword evidence="2" id="KW-0812">Transmembrane</keyword>
<dbReference type="GO" id="GO:0006874">
    <property type="term" value="P:intracellular calcium ion homeostasis"/>
    <property type="evidence" value="ECO:0007669"/>
    <property type="project" value="TreeGrafter"/>
</dbReference>
<feature type="transmembrane region" description="Helical" evidence="2">
    <location>
        <begin position="221"/>
        <end position="241"/>
    </location>
</feature>
<dbReference type="GO" id="GO:0015369">
    <property type="term" value="F:calcium:proton antiporter activity"/>
    <property type="evidence" value="ECO:0007669"/>
    <property type="project" value="TreeGrafter"/>
</dbReference>
<keyword evidence="4" id="KW-1185">Reference proteome</keyword>
<keyword evidence="2" id="KW-1133">Transmembrane helix</keyword>
<dbReference type="Proteomes" id="UP000023152">
    <property type="component" value="Unassembled WGS sequence"/>
</dbReference>
<comment type="caution">
    <text evidence="3">The sequence shown here is derived from an EMBL/GenBank/DDBJ whole genome shotgun (WGS) entry which is preliminary data.</text>
</comment>
<sequence>REQLRGKREIKSTLLRLEKRPGVCEKANHFNDNKGLPFLKKRNNTILKKLKTMSVYAIEQRMFGRTCELFIFFFLAKEENENIKNFIKKKKLGETIGSLLNATFGNAVEIVMMILALVKAKNFQNNNETDNRDTLVHVVQLSLIGSIFSNSLLVFGCAFLAAGYKQDATLNIAATSANVSLLLLASFVMILSAPYDGLFLLCCSNTNFFFLFFCKGKESNVGFCLTPFFFFVSSHFFKVVMLCTIQKDILQVYATITLRTMTRQNGFAFAILNV</sequence>
<keyword evidence="1" id="KW-0406">Ion transport</keyword>
<organism evidence="3 4">
    <name type="scientific">Reticulomyxa filosa</name>
    <dbReference type="NCBI Taxonomy" id="46433"/>
    <lineage>
        <taxon>Eukaryota</taxon>
        <taxon>Sar</taxon>
        <taxon>Rhizaria</taxon>
        <taxon>Retaria</taxon>
        <taxon>Foraminifera</taxon>
        <taxon>Monothalamids</taxon>
        <taxon>Reticulomyxidae</taxon>
        <taxon>Reticulomyxa</taxon>
    </lineage>
</organism>